<dbReference type="RefSeq" id="WP_266283667.1">
    <property type="nucleotide sequence ID" value="NZ_JAPKNF010000003.1"/>
</dbReference>
<sequence length="222" mass="22215">MTVKAYRPVWALLAMAALGLSACGSGEGISGAAQSMANAAIPPISATPPSVPLSQAKFAFAPVTGAPATVLTNISAELGKEAFAQQVSLVPVDDPAATYIVKGYLSAVGDASGTIVVYVWDVFDRSGKRVHRISGQETAPGAGVDPWRGVDRSTAMDVARQTISAIVAWGRSGPANAGAVASAPIAPAPAAVTATPVSATETQTLPATTALPPLPSSTIPAN</sequence>
<evidence type="ECO:0000256" key="1">
    <source>
        <dbReference type="SAM" id="SignalP"/>
    </source>
</evidence>
<reference evidence="2 3" key="1">
    <citation type="submission" date="2023-07" db="EMBL/GenBank/DDBJ databases">
        <title>Genomic Encyclopedia of Type Strains, Phase IV (KMG-IV): sequencing the most valuable type-strain genomes for metagenomic binning, comparative biology and taxonomic classification.</title>
        <authorList>
            <person name="Goeker M."/>
        </authorList>
    </citation>
    <scope>NUCLEOTIDE SEQUENCE [LARGE SCALE GENOMIC DNA]</scope>
    <source>
        <strain evidence="2 3">B1-1</strain>
    </source>
</reference>
<evidence type="ECO:0000313" key="2">
    <source>
        <dbReference type="EMBL" id="MDQ0518223.1"/>
    </source>
</evidence>
<dbReference type="PROSITE" id="PS51257">
    <property type="entry name" value="PROKAR_LIPOPROTEIN"/>
    <property type="match status" value="1"/>
</dbReference>
<proteinExistence type="predicted"/>
<organism evidence="2 3">
    <name type="scientific">Kaistia geumhonensis</name>
    <dbReference type="NCBI Taxonomy" id="410839"/>
    <lineage>
        <taxon>Bacteria</taxon>
        <taxon>Pseudomonadati</taxon>
        <taxon>Pseudomonadota</taxon>
        <taxon>Alphaproteobacteria</taxon>
        <taxon>Hyphomicrobiales</taxon>
        <taxon>Kaistiaceae</taxon>
        <taxon>Kaistia</taxon>
    </lineage>
</organism>
<feature type="signal peptide" evidence="1">
    <location>
        <begin position="1"/>
        <end position="22"/>
    </location>
</feature>
<comment type="caution">
    <text evidence="2">The sequence shown here is derived from an EMBL/GenBank/DDBJ whole genome shotgun (WGS) entry which is preliminary data.</text>
</comment>
<dbReference type="Proteomes" id="UP001223743">
    <property type="component" value="Unassembled WGS sequence"/>
</dbReference>
<dbReference type="EMBL" id="JAUSWJ010000001">
    <property type="protein sequence ID" value="MDQ0518223.1"/>
    <property type="molecule type" value="Genomic_DNA"/>
</dbReference>
<gene>
    <name evidence="2" type="ORF">QO015_003836</name>
</gene>
<protein>
    <recommendedName>
        <fullName evidence="4">Lipoprotein</fullName>
    </recommendedName>
</protein>
<keyword evidence="1" id="KW-0732">Signal</keyword>
<accession>A0ABU0MBA0</accession>
<evidence type="ECO:0008006" key="4">
    <source>
        <dbReference type="Google" id="ProtNLM"/>
    </source>
</evidence>
<feature type="chain" id="PRO_5046549686" description="Lipoprotein" evidence="1">
    <location>
        <begin position="23"/>
        <end position="222"/>
    </location>
</feature>
<evidence type="ECO:0000313" key="3">
    <source>
        <dbReference type="Proteomes" id="UP001223743"/>
    </source>
</evidence>
<keyword evidence="3" id="KW-1185">Reference proteome</keyword>
<name>A0ABU0MBA0_9HYPH</name>